<dbReference type="SUPFAM" id="SSF88946">
    <property type="entry name" value="Sigma2 domain of RNA polymerase sigma factors"/>
    <property type="match status" value="1"/>
</dbReference>
<evidence type="ECO:0000256" key="3">
    <source>
        <dbReference type="ARBA" id="ARBA00023082"/>
    </source>
</evidence>
<dbReference type="InterPro" id="IPR013325">
    <property type="entry name" value="RNA_pol_sigma_r2"/>
</dbReference>
<feature type="domain" description="RNA polymerase sigma-70 region 2" evidence="6">
    <location>
        <begin position="51"/>
        <end position="90"/>
    </location>
</feature>
<dbReference type="InterPro" id="IPR013324">
    <property type="entry name" value="RNA_pol_sigma_r3/r4-like"/>
</dbReference>
<dbReference type="InterPro" id="IPR014284">
    <property type="entry name" value="RNA_pol_sigma-70_dom"/>
</dbReference>
<evidence type="ECO:0000313" key="8">
    <source>
        <dbReference type="Proteomes" id="UP001299068"/>
    </source>
</evidence>
<keyword evidence="3" id="KW-0731">Sigma factor</keyword>
<dbReference type="InterPro" id="IPR039425">
    <property type="entry name" value="RNA_pol_sigma-70-like"/>
</dbReference>
<dbReference type="Pfam" id="PF04542">
    <property type="entry name" value="Sigma70_r2"/>
    <property type="match status" value="1"/>
</dbReference>
<keyword evidence="8" id="KW-1185">Reference proteome</keyword>
<sequence length="186" mass="22235">MTEDKLIEGILNNDVEAFSHLLDTYSIITLKVIKSILNKSHEEDFIVQCFDDVILKVWKSIGDHNRSCELKYWICTIAKNKALDYKRKLNKCYEMKELKDFDIKDKSAEEEFLIKEEMKIVQKVMDRLKPKEKELFIDKFIIGLTQRELENKYIANSSVIYKRISRLREKIRKIKVDLDKEDNCYE</sequence>
<name>A0ABS7KTC1_CLOSR</name>
<evidence type="ECO:0000256" key="1">
    <source>
        <dbReference type="ARBA" id="ARBA00010641"/>
    </source>
</evidence>
<dbReference type="InterPro" id="IPR036388">
    <property type="entry name" value="WH-like_DNA-bd_sf"/>
</dbReference>
<dbReference type="Proteomes" id="UP001299068">
    <property type="component" value="Unassembled WGS sequence"/>
</dbReference>
<evidence type="ECO:0000256" key="5">
    <source>
        <dbReference type="ARBA" id="ARBA00023163"/>
    </source>
</evidence>
<dbReference type="RefSeq" id="WP_221858446.1">
    <property type="nucleotide sequence ID" value="NZ_JAIKTU010000001.1"/>
</dbReference>
<keyword evidence="5" id="KW-0804">Transcription</keyword>
<evidence type="ECO:0000313" key="7">
    <source>
        <dbReference type="EMBL" id="MBY0754060.1"/>
    </source>
</evidence>
<evidence type="ECO:0000256" key="4">
    <source>
        <dbReference type="ARBA" id="ARBA00023125"/>
    </source>
</evidence>
<reference evidence="7 8" key="1">
    <citation type="journal article" date="2021" name="Cell Host Microbe">
        <title>in vivo commensal control of Clostridioides difficile virulence.</title>
        <authorList>
            <person name="Girinathan B.P."/>
            <person name="Dibenedetto N."/>
            <person name="Worley J.N."/>
            <person name="Peltier J."/>
            <person name="Arrieta-Ortiz M.L."/>
            <person name="Rupa Christinal Immanuel S."/>
            <person name="Lavin R."/>
            <person name="Delaney M.L."/>
            <person name="Cummins C."/>
            <person name="Hoffmann M."/>
            <person name="Luo Y."/>
            <person name="Gonzalez-Escalona N."/>
            <person name="Allard M."/>
            <person name="Onderdonk A.B."/>
            <person name="Gerber G.K."/>
            <person name="Sonenshein A.L."/>
            <person name="Baliga N."/>
            <person name="Dupuy B."/>
            <person name="Bry L."/>
        </authorList>
    </citation>
    <scope>NUCLEOTIDE SEQUENCE [LARGE SCALE GENOMIC DNA]</scope>
    <source>
        <strain evidence="7 8">DSM 599</strain>
    </source>
</reference>
<dbReference type="EMBL" id="JAIKTU010000001">
    <property type="protein sequence ID" value="MBY0754060.1"/>
    <property type="molecule type" value="Genomic_DNA"/>
</dbReference>
<dbReference type="SUPFAM" id="SSF88659">
    <property type="entry name" value="Sigma3 and sigma4 domains of RNA polymerase sigma factors"/>
    <property type="match status" value="1"/>
</dbReference>
<evidence type="ECO:0000256" key="2">
    <source>
        <dbReference type="ARBA" id="ARBA00023015"/>
    </source>
</evidence>
<dbReference type="PANTHER" id="PTHR43133:SF8">
    <property type="entry name" value="RNA POLYMERASE SIGMA FACTOR HI_1459-RELATED"/>
    <property type="match status" value="1"/>
</dbReference>
<dbReference type="InterPro" id="IPR007627">
    <property type="entry name" value="RNA_pol_sigma70_r2"/>
</dbReference>
<dbReference type="NCBIfam" id="TIGR02937">
    <property type="entry name" value="sigma70-ECF"/>
    <property type="match status" value="1"/>
</dbReference>
<dbReference type="Gene3D" id="1.10.10.10">
    <property type="entry name" value="Winged helix-like DNA-binding domain superfamily/Winged helix DNA-binding domain"/>
    <property type="match status" value="1"/>
</dbReference>
<dbReference type="Gene3D" id="1.10.1740.10">
    <property type="match status" value="1"/>
</dbReference>
<gene>
    <name evidence="7" type="ORF">K5V21_01195</name>
</gene>
<organism evidence="7 8">
    <name type="scientific">Clostridium sardiniense</name>
    <name type="common">Clostridium absonum</name>
    <dbReference type="NCBI Taxonomy" id="29369"/>
    <lineage>
        <taxon>Bacteria</taxon>
        <taxon>Bacillati</taxon>
        <taxon>Bacillota</taxon>
        <taxon>Clostridia</taxon>
        <taxon>Eubacteriales</taxon>
        <taxon>Clostridiaceae</taxon>
        <taxon>Clostridium</taxon>
    </lineage>
</organism>
<proteinExistence type="inferred from homology"/>
<comment type="similarity">
    <text evidence="1">Belongs to the sigma-70 factor family. ECF subfamily.</text>
</comment>
<accession>A0ABS7KTC1</accession>
<keyword evidence="4" id="KW-0238">DNA-binding</keyword>
<evidence type="ECO:0000259" key="6">
    <source>
        <dbReference type="Pfam" id="PF04542"/>
    </source>
</evidence>
<keyword evidence="2" id="KW-0805">Transcription regulation</keyword>
<protein>
    <submittedName>
        <fullName evidence="7">Sigma-70 family RNA polymerase sigma factor</fullName>
    </submittedName>
</protein>
<comment type="caution">
    <text evidence="7">The sequence shown here is derived from an EMBL/GenBank/DDBJ whole genome shotgun (WGS) entry which is preliminary data.</text>
</comment>
<dbReference type="PANTHER" id="PTHR43133">
    <property type="entry name" value="RNA POLYMERASE ECF-TYPE SIGMA FACTO"/>
    <property type="match status" value="1"/>
</dbReference>